<dbReference type="RefSeq" id="WP_219762076.1">
    <property type="nucleotide sequence ID" value="NZ_JAHYBZ010000002.1"/>
</dbReference>
<feature type="signal peptide" evidence="1">
    <location>
        <begin position="1"/>
        <end position="24"/>
    </location>
</feature>
<dbReference type="EMBL" id="JAHYBZ010000002">
    <property type="protein sequence ID" value="MBW6397461.1"/>
    <property type="molecule type" value="Genomic_DNA"/>
</dbReference>
<organism evidence="2 3">
    <name type="scientific">Roseomonas alba</name>
    <dbReference type="NCBI Taxonomy" id="2846776"/>
    <lineage>
        <taxon>Bacteria</taxon>
        <taxon>Pseudomonadati</taxon>
        <taxon>Pseudomonadota</taxon>
        <taxon>Alphaproteobacteria</taxon>
        <taxon>Acetobacterales</taxon>
        <taxon>Roseomonadaceae</taxon>
        <taxon>Roseomonas</taxon>
    </lineage>
</organism>
<keyword evidence="3" id="KW-1185">Reference proteome</keyword>
<keyword evidence="1" id="KW-0732">Signal</keyword>
<name>A0ABS7A5C8_9PROT</name>
<reference evidence="2 3" key="1">
    <citation type="submission" date="2021-07" db="EMBL/GenBank/DDBJ databases">
        <authorList>
            <person name="So Y."/>
        </authorList>
    </citation>
    <scope>NUCLEOTIDE SEQUENCE [LARGE SCALE GENOMIC DNA]</scope>
    <source>
        <strain evidence="2 3">HJA6</strain>
    </source>
</reference>
<evidence type="ECO:0000313" key="2">
    <source>
        <dbReference type="EMBL" id="MBW6397461.1"/>
    </source>
</evidence>
<accession>A0ABS7A5C8</accession>
<sequence length="72" mass="7552">MLPRRLLPFAALSLAALRSGASQASPVAEPPRTGRNCGDPGGRFIACEAIQDTLPAPAWPRCPLCGGRHRSS</sequence>
<evidence type="ECO:0000313" key="3">
    <source>
        <dbReference type="Proteomes" id="UP001196565"/>
    </source>
</evidence>
<feature type="chain" id="PRO_5047369768" evidence="1">
    <location>
        <begin position="25"/>
        <end position="72"/>
    </location>
</feature>
<protein>
    <submittedName>
        <fullName evidence="2">Uncharacterized protein</fullName>
    </submittedName>
</protein>
<dbReference type="Proteomes" id="UP001196565">
    <property type="component" value="Unassembled WGS sequence"/>
</dbReference>
<proteinExistence type="predicted"/>
<evidence type="ECO:0000256" key="1">
    <source>
        <dbReference type="SAM" id="SignalP"/>
    </source>
</evidence>
<gene>
    <name evidence="2" type="ORF">KPL78_06355</name>
</gene>
<comment type="caution">
    <text evidence="2">The sequence shown here is derived from an EMBL/GenBank/DDBJ whole genome shotgun (WGS) entry which is preliminary data.</text>
</comment>